<comment type="subcellular location">
    <subcellularLocation>
        <location evidence="1">Nucleus</location>
    </subcellularLocation>
</comment>
<dbReference type="InterPro" id="IPR030491">
    <property type="entry name" value="TBP_CS"/>
</dbReference>
<evidence type="ECO:0000256" key="4">
    <source>
        <dbReference type="ARBA" id="ARBA00023015"/>
    </source>
</evidence>
<dbReference type="InterPro" id="IPR012295">
    <property type="entry name" value="TBP_dom_sf"/>
</dbReference>
<evidence type="ECO:0008006" key="9">
    <source>
        <dbReference type="Google" id="ProtNLM"/>
    </source>
</evidence>
<organism evidence="8">
    <name type="scientific">Clastoptera arizonana</name>
    <name type="common">Arizona spittle bug</name>
    <dbReference type="NCBI Taxonomy" id="38151"/>
    <lineage>
        <taxon>Eukaryota</taxon>
        <taxon>Metazoa</taxon>
        <taxon>Ecdysozoa</taxon>
        <taxon>Arthropoda</taxon>
        <taxon>Hexapoda</taxon>
        <taxon>Insecta</taxon>
        <taxon>Pterygota</taxon>
        <taxon>Neoptera</taxon>
        <taxon>Paraneoptera</taxon>
        <taxon>Hemiptera</taxon>
        <taxon>Auchenorrhyncha</taxon>
        <taxon>Cercopoidea</taxon>
        <taxon>Clastopteridae</taxon>
        <taxon>Clastoptera</taxon>
    </lineage>
</organism>
<evidence type="ECO:0000313" key="8">
    <source>
        <dbReference type="EMBL" id="JAS12768.1"/>
    </source>
</evidence>
<dbReference type="GO" id="GO:0001092">
    <property type="term" value="F:TFIIA-class transcription factor complex binding"/>
    <property type="evidence" value="ECO:0007669"/>
    <property type="project" value="UniProtKB-ARBA"/>
</dbReference>
<proteinExistence type="inferred from homology"/>
<evidence type="ECO:0000256" key="7">
    <source>
        <dbReference type="ARBA" id="ARBA00023242"/>
    </source>
</evidence>
<dbReference type="HAMAP" id="MF_00408">
    <property type="entry name" value="TATA_bind_prot_arch"/>
    <property type="match status" value="1"/>
</dbReference>
<sequence length="239" mass="26740">MAEQSNSQKEPSRVLALPLLTQALTQPPLLQTASKTVSNAIGLVPPSFGPALQPSVHGETGPSPSIQNIVCTVDTSCKLDLKTITFRTRNSEYNPSRFCGVTMRLREPRATALVFSSGRIVVTGTKHESSALLATRKFVRIIQKLDFPVRFKNFRIHNMVSTCDLRFPIKLEVLHHIHGQFSSYEPELFPALIYRMVLPRLVLLIFVNGKVVITGAKSREETQEALTNIYPILRSFKKQ</sequence>
<evidence type="ECO:0000256" key="2">
    <source>
        <dbReference type="ARBA" id="ARBA00005560"/>
    </source>
</evidence>
<evidence type="ECO:0000256" key="3">
    <source>
        <dbReference type="ARBA" id="ARBA00022737"/>
    </source>
</evidence>
<dbReference type="PANTHER" id="PTHR10126">
    <property type="entry name" value="TATA-BOX BINDING PROTEIN"/>
    <property type="match status" value="1"/>
</dbReference>
<dbReference type="GO" id="GO:0006352">
    <property type="term" value="P:DNA-templated transcription initiation"/>
    <property type="evidence" value="ECO:0007669"/>
    <property type="project" value="InterPro"/>
</dbReference>
<dbReference type="FunFam" id="3.30.310.10:FF:000002">
    <property type="entry name" value="TATA-box-binding protein 2"/>
    <property type="match status" value="1"/>
</dbReference>
<evidence type="ECO:0000256" key="5">
    <source>
        <dbReference type="ARBA" id="ARBA00023125"/>
    </source>
</evidence>
<dbReference type="GO" id="GO:0000992">
    <property type="term" value="F:RNA polymerase III cis-regulatory region sequence-specific DNA binding"/>
    <property type="evidence" value="ECO:0007669"/>
    <property type="project" value="UniProtKB-ARBA"/>
</dbReference>
<keyword evidence="5" id="KW-0238">DNA-binding</keyword>
<dbReference type="InterPro" id="IPR000814">
    <property type="entry name" value="TBP"/>
</dbReference>
<evidence type="ECO:0000256" key="6">
    <source>
        <dbReference type="ARBA" id="ARBA00023163"/>
    </source>
</evidence>
<dbReference type="GO" id="GO:0000978">
    <property type="term" value="F:RNA polymerase II cis-regulatory region sequence-specific DNA binding"/>
    <property type="evidence" value="ECO:0007669"/>
    <property type="project" value="UniProtKB-ARBA"/>
</dbReference>
<dbReference type="Pfam" id="PF00352">
    <property type="entry name" value="TBP"/>
    <property type="match status" value="2"/>
</dbReference>
<keyword evidence="4" id="KW-0805">Transcription regulation</keyword>
<keyword evidence="3" id="KW-0677">Repeat</keyword>
<dbReference type="PRINTS" id="PR00686">
    <property type="entry name" value="TIFACTORIID"/>
</dbReference>
<comment type="similarity">
    <text evidence="2">Belongs to the TBP family.</text>
</comment>
<reference evidence="8" key="1">
    <citation type="submission" date="2015-12" db="EMBL/GenBank/DDBJ databases">
        <title>De novo transcriptome assembly of four potential Pierce s Disease insect vectors from Arizona vineyards.</title>
        <authorList>
            <person name="Tassone E.E."/>
        </authorList>
    </citation>
    <scope>NUCLEOTIDE SEQUENCE</scope>
</reference>
<dbReference type="Gene3D" id="3.30.310.10">
    <property type="entry name" value="TATA-Binding Protein"/>
    <property type="match status" value="2"/>
</dbReference>
<name>A0A1B6CH58_9HEMI</name>
<evidence type="ECO:0000256" key="1">
    <source>
        <dbReference type="ARBA" id="ARBA00004123"/>
    </source>
</evidence>
<keyword evidence="7" id="KW-0539">Nucleus</keyword>
<protein>
    <recommendedName>
        <fullName evidence="9">TATA-box-binding protein</fullName>
    </recommendedName>
</protein>
<dbReference type="SUPFAM" id="SSF55945">
    <property type="entry name" value="TATA-box binding protein-like"/>
    <property type="match status" value="2"/>
</dbReference>
<dbReference type="CDD" id="cd04516">
    <property type="entry name" value="TBP_eukaryotes"/>
    <property type="match status" value="1"/>
</dbReference>
<dbReference type="GO" id="GO:0032991">
    <property type="term" value="C:protein-containing complex"/>
    <property type="evidence" value="ECO:0007669"/>
    <property type="project" value="UniProtKB-ARBA"/>
</dbReference>
<dbReference type="GO" id="GO:0042797">
    <property type="term" value="P:tRNA transcription by RNA polymerase III"/>
    <property type="evidence" value="ECO:0007669"/>
    <property type="project" value="UniProtKB-ARBA"/>
</dbReference>
<gene>
    <name evidence="8" type="ORF">g.2668</name>
</gene>
<keyword evidence="6" id="KW-0804">Transcription</keyword>
<dbReference type="InterPro" id="IPR033710">
    <property type="entry name" value="TBP_eukaryotic"/>
</dbReference>
<dbReference type="PROSITE" id="PS00351">
    <property type="entry name" value="TFIID"/>
    <property type="match status" value="1"/>
</dbReference>
<accession>A0A1B6CH58</accession>
<dbReference type="EMBL" id="GEDC01024530">
    <property type="protein sequence ID" value="JAS12768.1"/>
    <property type="molecule type" value="Transcribed_RNA"/>
</dbReference>
<dbReference type="GO" id="GO:0005634">
    <property type="term" value="C:nucleus"/>
    <property type="evidence" value="ECO:0007669"/>
    <property type="project" value="UniProtKB-SubCell"/>
</dbReference>
<dbReference type="AlphaFoldDB" id="A0A1B6CH58"/>
<dbReference type="FunFam" id="3.30.310.10:FF:000005">
    <property type="entry name" value="TATA box-binding protein-like 1"/>
    <property type="match status" value="1"/>
</dbReference>